<evidence type="ECO:0000256" key="6">
    <source>
        <dbReference type="ARBA" id="ARBA00022840"/>
    </source>
</evidence>
<keyword evidence="4" id="KW-0547">Nucleotide-binding</keyword>
<dbReference type="SUPFAM" id="SSF56112">
    <property type="entry name" value="Protein kinase-like (PK-like)"/>
    <property type="match status" value="1"/>
</dbReference>
<dbReference type="EC" id="2.7.11.1" evidence="1"/>
<dbReference type="Pfam" id="PF00069">
    <property type="entry name" value="Pkinase"/>
    <property type="match status" value="1"/>
</dbReference>
<reference evidence="10" key="1">
    <citation type="submission" date="2021-02" db="EMBL/GenBank/DDBJ databases">
        <authorList>
            <person name="Dougan E. K."/>
            <person name="Rhodes N."/>
            <person name="Thang M."/>
            <person name="Chan C."/>
        </authorList>
    </citation>
    <scope>NUCLEOTIDE SEQUENCE</scope>
</reference>
<evidence type="ECO:0000259" key="9">
    <source>
        <dbReference type="PROSITE" id="PS50011"/>
    </source>
</evidence>
<gene>
    <name evidence="10" type="primary">CPK2</name>
    <name evidence="10" type="ORF">SPIL2461_LOCUS19461</name>
</gene>
<evidence type="ECO:0000256" key="7">
    <source>
        <dbReference type="ARBA" id="ARBA00047899"/>
    </source>
</evidence>
<comment type="catalytic activity">
    <reaction evidence="7">
        <text>L-threonyl-[protein] + ATP = O-phospho-L-threonyl-[protein] + ADP + H(+)</text>
        <dbReference type="Rhea" id="RHEA:46608"/>
        <dbReference type="Rhea" id="RHEA-COMP:11060"/>
        <dbReference type="Rhea" id="RHEA-COMP:11605"/>
        <dbReference type="ChEBI" id="CHEBI:15378"/>
        <dbReference type="ChEBI" id="CHEBI:30013"/>
        <dbReference type="ChEBI" id="CHEBI:30616"/>
        <dbReference type="ChEBI" id="CHEBI:61977"/>
        <dbReference type="ChEBI" id="CHEBI:456216"/>
        <dbReference type="EC" id="2.7.11.1"/>
    </reaction>
</comment>
<dbReference type="OrthoDB" id="435193at2759"/>
<dbReference type="InterPro" id="IPR000719">
    <property type="entry name" value="Prot_kinase_dom"/>
</dbReference>
<dbReference type="EMBL" id="CAJNIZ010044585">
    <property type="protein sequence ID" value="CAE7694297.1"/>
    <property type="molecule type" value="Genomic_DNA"/>
</dbReference>
<dbReference type="PROSITE" id="PS50011">
    <property type="entry name" value="PROTEIN_KINASE_DOM"/>
    <property type="match status" value="1"/>
</dbReference>
<evidence type="ECO:0000313" key="11">
    <source>
        <dbReference type="Proteomes" id="UP000649617"/>
    </source>
</evidence>
<dbReference type="Proteomes" id="UP000649617">
    <property type="component" value="Unassembled WGS sequence"/>
</dbReference>
<keyword evidence="3" id="KW-0808">Transferase</keyword>
<keyword evidence="11" id="KW-1185">Reference proteome</keyword>
<accession>A0A812WPK0</accession>
<protein>
    <recommendedName>
        <fullName evidence="1">non-specific serine/threonine protein kinase</fullName>
        <ecNumber evidence="1">2.7.11.1</ecNumber>
    </recommendedName>
</protein>
<dbReference type="GO" id="GO:0005524">
    <property type="term" value="F:ATP binding"/>
    <property type="evidence" value="ECO:0007669"/>
    <property type="project" value="UniProtKB-KW"/>
</dbReference>
<dbReference type="InterPro" id="IPR051131">
    <property type="entry name" value="NEK_Ser/Thr_kinase_NIMA"/>
</dbReference>
<dbReference type="Gene3D" id="1.10.510.10">
    <property type="entry name" value="Transferase(Phosphotransferase) domain 1"/>
    <property type="match status" value="1"/>
</dbReference>
<evidence type="ECO:0000256" key="2">
    <source>
        <dbReference type="ARBA" id="ARBA00022527"/>
    </source>
</evidence>
<evidence type="ECO:0000256" key="1">
    <source>
        <dbReference type="ARBA" id="ARBA00012513"/>
    </source>
</evidence>
<evidence type="ECO:0000256" key="4">
    <source>
        <dbReference type="ARBA" id="ARBA00022741"/>
    </source>
</evidence>
<dbReference type="GO" id="GO:0004674">
    <property type="term" value="F:protein serine/threonine kinase activity"/>
    <property type="evidence" value="ECO:0007669"/>
    <property type="project" value="UniProtKB-KW"/>
</dbReference>
<dbReference type="InterPro" id="IPR011009">
    <property type="entry name" value="Kinase-like_dom_sf"/>
</dbReference>
<name>A0A812WPK0_SYMPI</name>
<dbReference type="PANTHER" id="PTHR44899:SF3">
    <property type="entry name" value="SERINE_THREONINE-PROTEIN KINASE NEK1"/>
    <property type="match status" value="1"/>
</dbReference>
<keyword evidence="5" id="KW-0418">Kinase</keyword>
<dbReference type="AlphaFoldDB" id="A0A812WPK0"/>
<keyword evidence="6" id="KW-0067">ATP-binding</keyword>
<evidence type="ECO:0000313" key="10">
    <source>
        <dbReference type="EMBL" id="CAE7694297.1"/>
    </source>
</evidence>
<evidence type="ECO:0000256" key="3">
    <source>
        <dbReference type="ARBA" id="ARBA00022679"/>
    </source>
</evidence>
<comment type="caution">
    <text evidence="10">The sequence shown here is derived from an EMBL/GenBank/DDBJ whole genome shotgun (WGS) entry which is preliminary data.</text>
</comment>
<organism evidence="10 11">
    <name type="scientific">Symbiodinium pilosum</name>
    <name type="common">Dinoflagellate</name>
    <dbReference type="NCBI Taxonomy" id="2952"/>
    <lineage>
        <taxon>Eukaryota</taxon>
        <taxon>Sar</taxon>
        <taxon>Alveolata</taxon>
        <taxon>Dinophyceae</taxon>
        <taxon>Suessiales</taxon>
        <taxon>Symbiodiniaceae</taxon>
        <taxon>Symbiodinium</taxon>
    </lineage>
</organism>
<sequence>MLDGDMRESFQQEVRIMKELDHPNICRVYESYDHGRHVFFVMEYCAGGDLFERILEHSGWH</sequence>
<proteinExistence type="predicted"/>
<evidence type="ECO:0000256" key="8">
    <source>
        <dbReference type="ARBA" id="ARBA00048679"/>
    </source>
</evidence>
<comment type="catalytic activity">
    <reaction evidence="8">
        <text>L-seryl-[protein] + ATP = O-phospho-L-seryl-[protein] + ADP + H(+)</text>
        <dbReference type="Rhea" id="RHEA:17989"/>
        <dbReference type="Rhea" id="RHEA-COMP:9863"/>
        <dbReference type="Rhea" id="RHEA-COMP:11604"/>
        <dbReference type="ChEBI" id="CHEBI:15378"/>
        <dbReference type="ChEBI" id="CHEBI:29999"/>
        <dbReference type="ChEBI" id="CHEBI:30616"/>
        <dbReference type="ChEBI" id="CHEBI:83421"/>
        <dbReference type="ChEBI" id="CHEBI:456216"/>
        <dbReference type="EC" id="2.7.11.1"/>
    </reaction>
</comment>
<evidence type="ECO:0000256" key="5">
    <source>
        <dbReference type="ARBA" id="ARBA00022777"/>
    </source>
</evidence>
<keyword evidence="2" id="KW-0723">Serine/threonine-protein kinase</keyword>
<dbReference type="PANTHER" id="PTHR44899">
    <property type="entry name" value="CAMK FAMILY PROTEIN KINASE"/>
    <property type="match status" value="1"/>
</dbReference>
<feature type="domain" description="Protein kinase" evidence="9">
    <location>
        <begin position="1"/>
        <end position="61"/>
    </location>
</feature>